<dbReference type="AlphaFoldDB" id="A0A1Y3ZRY1"/>
<dbReference type="EMBL" id="QRYC01000013">
    <property type="protein sequence ID" value="RGU55942.1"/>
    <property type="molecule type" value="Genomic_DNA"/>
</dbReference>
<dbReference type="CDD" id="cd00075">
    <property type="entry name" value="HATPase"/>
    <property type="match status" value="1"/>
</dbReference>
<dbReference type="InterPro" id="IPR050351">
    <property type="entry name" value="BphY/WalK/GraS-like"/>
</dbReference>
<keyword evidence="8 17" id="KW-0418">Kinase</keyword>
<evidence type="ECO:0000256" key="1">
    <source>
        <dbReference type="ARBA" id="ARBA00000085"/>
    </source>
</evidence>
<gene>
    <name evidence="17" type="ORF">DWW24_19940</name>
    <name evidence="16" type="ORF">DWW57_10560</name>
    <name evidence="18" type="ORF">DXA53_00240</name>
    <name evidence="14" type="ORF">L0P03_00245</name>
    <name evidence="15" type="ORF">PN645_03005</name>
</gene>
<keyword evidence="5" id="KW-0597">Phosphoprotein</keyword>
<evidence type="ECO:0000313" key="20">
    <source>
        <dbReference type="Proteomes" id="UP000284243"/>
    </source>
</evidence>
<evidence type="ECO:0000313" key="18">
    <source>
        <dbReference type="EMBL" id="RGY09766.1"/>
    </source>
</evidence>
<dbReference type="OMA" id="HEMPRAL"/>
<dbReference type="Proteomes" id="UP001199750">
    <property type="component" value="Unassembled WGS sequence"/>
</dbReference>
<dbReference type="Proteomes" id="UP000283426">
    <property type="component" value="Unassembled WGS sequence"/>
</dbReference>
<dbReference type="PRINTS" id="PR00344">
    <property type="entry name" value="BCTRLSENSOR"/>
</dbReference>
<keyword evidence="11 12" id="KW-0472">Membrane</keyword>
<evidence type="ECO:0000313" key="17">
    <source>
        <dbReference type="EMBL" id="RGV18337.1"/>
    </source>
</evidence>
<dbReference type="Gene3D" id="1.10.287.130">
    <property type="match status" value="1"/>
</dbReference>
<feature type="domain" description="Histidine kinase" evidence="13">
    <location>
        <begin position="286"/>
        <end position="505"/>
    </location>
</feature>
<dbReference type="FunFam" id="3.30.565.10:FF:000023">
    <property type="entry name" value="PAS domain-containing sensor histidine kinase"/>
    <property type="match status" value="1"/>
</dbReference>
<evidence type="ECO:0000256" key="4">
    <source>
        <dbReference type="ARBA" id="ARBA00022475"/>
    </source>
</evidence>
<dbReference type="PROSITE" id="PS50109">
    <property type="entry name" value="HIS_KIN"/>
    <property type="match status" value="1"/>
</dbReference>
<comment type="subcellular location">
    <subcellularLocation>
        <location evidence="2">Cell membrane</location>
    </subcellularLocation>
</comment>
<comment type="caution">
    <text evidence="17">The sequence shown here is derived from an EMBL/GenBank/DDBJ whole genome shotgun (WGS) entry which is preliminary data.</text>
</comment>
<evidence type="ECO:0000256" key="10">
    <source>
        <dbReference type="ARBA" id="ARBA00023012"/>
    </source>
</evidence>
<evidence type="ECO:0000313" key="19">
    <source>
        <dbReference type="Proteomes" id="UP000283426"/>
    </source>
</evidence>
<dbReference type="Gene3D" id="3.30.565.10">
    <property type="entry name" value="Histidine kinase-like ATPase, C-terminal domain"/>
    <property type="match status" value="1"/>
</dbReference>
<evidence type="ECO:0000256" key="5">
    <source>
        <dbReference type="ARBA" id="ARBA00022553"/>
    </source>
</evidence>
<accession>A0A1Y3ZRY1</accession>
<dbReference type="Proteomes" id="UP000284243">
    <property type="component" value="Unassembled WGS sequence"/>
</dbReference>
<name>A0A1Y3ZRY1_9BACT</name>
<dbReference type="CDD" id="cd00082">
    <property type="entry name" value="HisKA"/>
    <property type="match status" value="1"/>
</dbReference>
<dbReference type="EMBL" id="JAKNDN010000001">
    <property type="protein sequence ID" value="MCG4958288.1"/>
    <property type="molecule type" value="Genomic_DNA"/>
</dbReference>
<dbReference type="EC" id="2.7.13.3" evidence="3"/>
<dbReference type="Pfam" id="PF00512">
    <property type="entry name" value="HisKA"/>
    <property type="match status" value="1"/>
</dbReference>
<evidence type="ECO:0000313" key="15">
    <source>
        <dbReference type="EMBL" id="MDB9221972.1"/>
    </source>
</evidence>
<dbReference type="InterPro" id="IPR005467">
    <property type="entry name" value="His_kinase_dom"/>
</dbReference>
<dbReference type="EMBL" id="QRYW01000059">
    <property type="protein sequence ID" value="RGV18337.1"/>
    <property type="molecule type" value="Genomic_DNA"/>
</dbReference>
<evidence type="ECO:0000259" key="13">
    <source>
        <dbReference type="PROSITE" id="PS50109"/>
    </source>
</evidence>
<keyword evidence="6" id="KW-0808">Transferase</keyword>
<keyword evidence="12" id="KW-0812">Transmembrane</keyword>
<dbReference type="EMBL" id="QSCO01000001">
    <property type="protein sequence ID" value="RGY09766.1"/>
    <property type="molecule type" value="Genomic_DNA"/>
</dbReference>
<keyword evidence="7" id="KW-0547">Nucleotide-binding</keyword>
<dbReference type="GO" id="GO:0004721">
    <property type="term" value="F:phosphoprotein phosphatase activity"/>
    <property type="evidence" value="ECO:0007669"/>
    <property type="project" value="TreeGrafter"/>
</dbReference>
<dbReference type="GeneID" id="61276068"/>
<dbReference type="InterPro" id="IPR036097">
    <property type="entry name" value="HisK_dim/P_sf"/>
</dbReference>
<evidence type="ECO:0000313" key="21">
    <source>
        <dbReference type="Proteomes" id="UP000284434"/>
    </source>
</evidence>
<dbReference type="InterPro" id="IPR003594">
    <property type="entry name" value="HATPase_dom"/>
</dbReference>
<dbReference type="SUPFAM" id="SSF47384">
    <property type="entry name" value="Homodimeric domain of signal transducing histidine kinase"/>
    <property type="match status" value="1"/>
</dbReference>
<dbReference type="InterPro" id="IPR003661">
    <property type="entry name" value="HisK_dim/P_dom"/>
</dbReference>
<evidence type="ECO:0000256" key="11">
    <source>
        <dbReference type="ARBA" id="ARBA00023136"/>
    </source>
</evidence>
<dbReference type="GO" id="GO:0016036">
    <property type="term" value="P:cellular response to phosphate starvation"/>
    <property type="evidence" value="ECO:0007669"/>
    <property type="project" value="TreeGrafter"/>
</dbReference>
<dbReference type="SUPFAM" id="SSF55874">
    <property type="entry name" value="ATPase domain of HSP90 chaperone/DNA topoisomerase II/histidine kinase"/>
    <property type="match status" value="1"/>
</dbReference>
<organism evidence="17 19">
    <name type="scientific">Odoribacter splanchnicus</name>
    <dbReference type="NCBI Taxonomy" id="28118"/>
    <lineage>
        <taxon>Bacteria</taxon>
        <taxon>Pseudomonadati</taxon>
        <taxon>Bacteroidota</taxon>
        <taxon>Bacteroidia</taxon>
        <taxon>Bacteroidales</taxon>
        <taxon>Odoribacteraceae</taxon>
        <taxon>Odoribacter</taxon>
    </lineage>
</organism>
<dbReference type="Pfam" id="PF02518">
    <property type="entry name" value="HATPase_c"/>
    <property type="match status" value="1"/>
</dbReference>
<reference evidence="15" key="3">
    <citation type="submission" date="2023-01" db="EMBL/GenBank/DDBJ databases">
        <title>Human gut microbiome strain richness.</title>
        <authorList>
            <person name="Chen-Liaw A."/>
        </authorList>
    </citation>
    <scope>NUCLEOTIDE SEQUENCE</scope>
    <source>
        <strain evidence="15">RTP21484st1_B7_RTP21484_190118</strain>
    </source>
</reference>
<dbReference type="Proteomes" id="UP001212263">
    <property type="component" value="Unassembled WGS sequence"/>
</dbReference>
<keyword evidence="4" id="KW-1003">Cell membrane</keyword>
<sequence>MRKKQIIILGVVLGLSLLGLIFTQARYFQTAFQLKKAHFDYLVNKSIDQVTTYLEEKDKQQMAEEKKNEIHHLGKNGVVHEMPRALDLRPGLNVKNDMNIVIDYSRFPIGYDERIENVWELFGQKGNRNLQNSIQKSRQEIKNSLGKEYDLVVKKIPEMPEKSIEERLDGSDLKEIIGERLRNNGVKIPFEYAVKEKGEFILMSQNFFNQHSDYTYNRKMSFGQQQEPATLFLIFPDQSHDLLSSVVLLLPSLIITILLVLCFGFCIVVIVKQKKLSAIKNDFINNMTHEFKTPIATISLAAQMLKDGAVNNSPSTIDHIAGIIRDESKRLTFQVEKVLQTALFTETRMKLKLKNVNLNEVVENLVTKFSLRVEDKGGQLYSYLEADQDEVYADEVHITNVVSNLLDNAIKYCTKVPEISVYTRNKGQEIIISVIDNGIGIAAKEQKLIFERFYRVSTGNLHDVKGFGLGLSYVKTIVEAHGGRIEVESAEGKGSRFDIILPLTSKKQKVKRTLFF</sequence>
<reference evidence="19 20" key="1">
    <citation type="submission" date="2018-08" db="EMBL/GenBank/DDBJ databases">
        <title>A genome reference for cultivated species of the human gut microbiota.</title>
        <authorList>
            <person name="Zou Y."/>
            <person name="Xue W."/>
            <person name="Luo G."/>
        </authorList>
    </citation>
    <scope>NUCLEOTIDE SEQUENCE [LARGE SCALE GENOMIC DNA]</scope>
    <source>
        <strain evidence="17 19">AF14-6AC</strain>
        <strain evidence="16 20">AF16-14</strain>
        <strain evidence="18 21">OF03-11</strain>
    </source>
</reference>
<proteinExistence type="predicted"/>
<evidence type="ECO:0000256" key="9">
    <source>
        <dbReference type="ARBA" id="ARBA00022840"/>
    </source>
</evidence>
<evidence type="ECO:0000256" key="6">
    <source>
        <dbReference type="ARBA" id="ARBA00022679"/>
    </source>
</evidence>
<protein>
    <recommendedName>
        <fullName evidence="3">histidine kinase</fullName>
        <ecNumber evidence="3">2.7.13.3</ecNumber>
    </recommendedName>
</protein>
<evidence type="ECO:0000256" key="12">
    <source>
        <dbReference type="SAM" id="Phobius"/>
    </source>
</evidence>
<dbReference type="SMART" id="SM00387">
    <property type="entry name" value="HATPase_c"/>
    <property type="match status" value="1"/>
</dbReference>
<dbReference type="PANTHER" id="PTHR45453">
    <property type="entry name" value="PHOSPHATE REGULON SENSOR PROTEIN PHOR"/>
    <property type="match status" value="1"/>
</dbReference>
<dbReference type="RefSeq" id="WP_013613014.1">
    <property type="nucleotide sequence ID" value="NZ_BAABYK010000001.1"/>
</dbReference>
<dbReference type="GO" id="GO:0005524">
    <property type="term" value="F:ATP binding"/>
    <property type="evidence" value="ECO:0007669"/>
    <property type="project" value="UniProtKB-KW"/>
</dbReference>
<evidence type="ECO:0000256" key="2">
    <source>
        <dbReference type="ARBA" id="ARBA00004236"/>
    </source>
</evidence>
<evidence type="ECO:0000256" key="7">
    <source>
        <dbReference type="ARBA" id="ARBA00022741"/>
    </source>
</evidence>
<evidence type="ECO:0000256" key="8">
    <source>
        <dbReference type="ARBA" id="ARBA00022777"/>
    </source>
</evidence>
<feature type="transmembrane region" description="Helical" evidence="12">
    <location>
        <begin position="246"/>
        <end position="271"/>
    </location>
</feature>
<dbReference type="GO" id="GO:0005886">
    <property type="term" value="C:plasma membrane"/>
    <property type="evidence" value="ECO:0007669"/>
    <property type="project" value="UniProtKB-SubCell"/>
</dbReference>
<evidence type="ECO:0000313" key="16">
    <source>
        <dbReference type="EMBL" id="RGU55942.1"/>
    </source>
</evidence>
<keyword evidence="12" id="KW-1133">Transmembrane helix</keyword>
<dbReference type="InterPro" id="IPR004358">
    <property type="entry name" value="Sig_transdc_His_kin-like_C"/>
</dbReference>
<dbReference type="Proteomes" id="UP000284434">
    <property type="component" value="Unassembled WGS sequence"/>
</dbReference>
<comment type="catalytic activity">
    <reaction evidence="1">
        <text>ATP + protein L-histidine = ADP + protein N-phospho-L-histidine.</text>
        <dbReference type="EC" id="2.7.13.3"/>
    </reaction>
</comment>
<keyword evidence="10" id="KW-0902">Two-component regulatory system</keyword>
<evidence type="ECO:0000313" key="14">
    <source>
        <dbReference type="EMBL" id="MCG4958288.1"/>
    </source>
</evidence>
<dbReference type="SMART" id="SM00388">
    <property type="entry name" value="HisKA"/>
    <property type="match status" value="1"/>
</dbReference>
<evidence type="ECO:0000256" key="3">
    <source>
        <dbReference type="ARBA" id="ARBA00012438"/>
    </source>
</evidence>
<reference evidence="14" key="2">
    <citation type="submission" date="2022-01" db="EMBL/GenBank/DDBJ databases">
        <title>Collection of gut derived symbiotic bacterial strains cultured from healthy donors.</title>
        <authorList>
            <person name="Lin H."/>
            <person name="Kohout C."/>
            <person name="Waligurski E."/>
            <person name="Pamer E.G."/>
        </authorList>
    </citation>
    <scope>NUCLEOTIDE SEQUENCE</scope>
    <source>
        <strain evidence="14">DFI.1.149</strain>
    </source>
</reference>
<keyword evidence="9" id="KW-0067">ATP-binding</keyword>
<dbReference type="InterPro" id="IPR036890">
    <property type="entry name" value="HATPase_C_sf"/>
</dbReference>
<dbReference type="EMBL" id="JAQMRD010000003">
    <property type="protein sequence ID" value="MDB9221972.1"/>
    <property type="molecule type" value="Genomic_DNA"/>
</dbReference>
<dbReference type="GO" id="GO:0000155">
    <property type="term" value="F:phosphorelay sensor kinase activity"/>
    <property type="evidence" value="ECO:0007669"/>
    <property type="project" value="InterPro"/>
</dbReference>
<dbReference type="PANTHER" id="PTHR45453:SF1">
    <property type="entry name" value="PHOSPHATE REGULON SENSOR PROTEIN PHOR"/>
    <property type="match status" value="1"/>
</dbReference>